<evidence type="ECO:0000313" key="2">
    <source>
        <dbReference type="Proteomes" id="UP000308836"/>
    </source>
</evidence>
<comment type="caution">
    <text evidence="1">The sequence shown here is derived from an EMBL/GenBank/DDBJ whole genome shotgun (WGS) entry which is preliminary data.</text>
</comment>
<reference evidence="1" key="1">
    <citation type="submission" date="2019-04" db="EMBL/GenBank/DDBJ databases">
        <title>Microbes associate with the intestines of laboratory mice.</title>
        <authorList>
            <person name="Navarre W."/>
            <person name="Wong E."/>
            <person name="Huang K."/>
            <person name="Tropini C."/>
            <person name="Ng K."/>
            <person name="Yu B."/>
        </authorList>
    </citation>
    <scope>NUCLEOTIDE SEQUENCE</scope>
    <source>
        <strain evidence="1">NM09_H32</strain>
    </source>
</reference>
<keyword evidence="2" id="KW-1185">Reference proteome</keyword>
<organism evidence="1 2">
    <name type="scientific">Dubosiella muris</name>
    <dbReference type="NCBI Taxonomy" id="3038133"/>
    <lineage>
        <taxon>Bacteria</taxon>
        <taxon>Bacillati</taxon>
        <taxon>Bacillota</taxon>
        <taxon>Erysipelotrichia</taxon>
        <taxon>Erysipelotrichales</taxon>
        <taxon>Erysipelotrichaceae</taxon>
        <taxon>Dubosiella</taxon>
    </lineage>
</organism>
<proteinExistence type="predicted"/>
<name>A0AC61R950_9FIRM</name>
<dbReference type="Proteomes" id="UP000308836">
    <property type="component" value="Unassembled WGS sequence"/>
</dbReference>
<sequence>MNIVIIGDGKVGFALATQLDHEGHNVTVIDNKASVLEKTINSLDVVGVLGNGATPETLKEAGAQHADVVIAATSKDEINIISCLLARKLGARHTIARIRSPEYVGSLNMVKEELGLSLEINPELVAAREIRRSLRFTSSIRTQSFAKTRLEIAEIKIFENSPLAGRKVIDIANMYRQSVLFCIVEREGELLIPNGTTVIRKGDKVALTGRTKELQSFFNELRILKNDKIKDVMIVGGGRITYYLTSMLLDLGIDVTIIEKDGEKCLALVEKFPRVTIIHGDGTDHELLLSENLENMDAFIALTDNDEENVMISMFANSKGIEHVIPKVNRVELGFILEKLGLENAITPKNITADHIVSYVRAMQNSLGSNVESLVKLKDERIELLEFRVRDNCRFLNRPIKDVAFKPGILIAFVTHKGEPRIATGATRVVCGDTVVVISKRKGLSDINDVLAQS</sequence>
<gene>
    <name evidence="1" type="primary">trkA</name>
    <name evidence="1" type="ORF">E5336_03455</name>
</gene>
<evidence type="ECO:0000313" key="1">
    <source>
        <dbReference type="EMBL" id="TGY66597.1"/>
    </source>
</evidence>
<protein>
    <submittedName>
        <fullName evidence="1">Trk system potassium transporter TrkA</fullName>
    </submittedName>
</protein>
<dbReference type="EMBL" id="SRYG01000005">
    <property type="protein sequence ID" value="TGY66597.1"/>
    <property type="molecule type" value="Genomic_DNA"/>
</dbReference>
<accession>A0AC61R950</accession>